<evidence type="ECO:0000313" key="3">
    <source>
        <dbReference type="Proteomes" id="UP000252669"/>
    </source>
</evidence>
<name>A0A366MT57_9BACT</name>
<comment type="caution">
    <text evidence="2">The sequence shown here is derived from an EMBL/GenBank/DDBJ whole genome shotgun (WGS) entry which is preliminary data.</text>
</comment>
<feature type="transmembrane region" description="Helical" evidence="1">
    <location>
        <begin position="422"/>
        <end position="441"/>
    </location>
</feature>
<feature type="transmembrane region" description="Helical" evidence="1">
    <location>
        <begin position="78"/>
        <end position="101"/>
    </location>
</feature>
<accession>A0A366MT57</accession>
<feature type="transmembrane region" description="Helical" evidence="1">
    <location>
        <begin position="261"/>
        <end position="280"/>
    </location>
</feature>
<keyword evidence="1" id="KW-0472">Membrane</keyword>
<dbReference type="AlphaFoldDB" id="A0A366MT57"/>
<feature type="transmembrane region" description="Helical" evidence="1">
    <location>
        <begin position="129"/>
        <end position="148"/>
    </location>
</feature>
<dbReference type="NCBIfam" id="TIGR04370">
    <property type="entry name" value="glyco_rpt_poly"/>
    <property type="match status" value="1"/>
</dbReference>
<feature type="transmembrane region" description="Helical" evidence="1">
    <location>
        <begin position="237"/>
        <end position="255"/>
    </location>
</feature>
<sequence length="450" mass="51499">MIYLISLFVLVLSAILFKMSAGTLDFKRMNLVSIIFYKDFVLMTFFGVLLIATSFDIYSNEYFWGITGHVSEQSRYYGWLSTMYTFLVFPIGMILANFIFLRKFDIKKDIKKYFFSPTLPFISLKESSIFFVLVCALIVSTLAILYVFAMIGKIPILYLFSGADALFLGQLRGDAKIGFSGIVAIRDIIAINFTLLLSLILYAYKLYYKKGKFKLLFYYSFILVILALTYNLEKSPIFFYIFGLLIVRIIFYGYVSIGKLIFTALIMMIGVALFLSFFVGEDILKALLFRVLVGQSVAIFQGFEYFPNVHEFLGWSGISKLFASLSGEDLKISGRILFEIYNPRAVEIGTAGYIVGLFNAEAWMLFGFLGVLLAPLYVGFFVQILHIFLLKNKKTPIFIGLYAYFCIKLPLSGTIATFLYPTLIISVIVFVWLIIITAKILNQKYNWRKY</sequence>
<gene>
    <name evidence="2" type="ORF">CRU91_05250</name>
</gene>
<evidence type="ECO:0000313" key="2">
    <source>
        <dbReference type="EMBL" id="RBQ29237.1"/>
    </source>
</evidence>
<protein>
    <recommendedName>
        <fullName evidence="4">Oligosaccharide repeat unit polymerase</fullName>
    </recommendedName>
</protein>
<feature type="transmembrane region" description="Helical" evidence="1">
    <location>
        <begin position="363"/>
        <end position="390"/>
    </location>
</feature>
<evidence type="ECO:0008006" key="4">
    <source>
        <dbReference type="Google" id="ProtNLM"/>
    </source>
</evidence>
<evidence type="ECO:0000256" key="1">
    <source>
        <dbReference type="SAM" id="Phobius"/>
    </source>
</evidence>
<keyword evidence="1" id="KW-1133">Transmembrane helix</keyword>
<keyword evidence="3" id="KW-1185">Reference proteome</keyword>
<feature type="transmembrane region" description="Helical" evidence="1">
    <location>
        <begin position="6"/>
        <end position="24"/>
    </location>
</feature>
<feature type="transmembrane region" description="Helical" evidence="1">
    <location>
        <begin position="183"/>
        <end position="204"/>
    </location>
</feature>
<feature type="transmembrane region" description="Helical" evidence="1">
    <location>
        <begin position="397"/>
        <end position="416"/>
    </location>
</feature>
<dbReference type="EMBL" id="PDKB01000007">
    <property type="protein sequence ID" value="RBQ29237.1"/>
    <property type="molecule type" value="Genomic_DNA"/>
</dbReference>
<proteinExistence type="predicted"/>
<feature type="transmembrane region" description="Helical" evidence="1">
    <location>
        <begin position="216"/>
        <end position="232"/>
    </location>
</feature>
<dbReference type="RefSeq" id="WP_113894122.1">
    <property type="nucleotide sequence ID" value="NZ_JANJGA010000008.1"/>
</dbReference>
<dbReference type="Proteomes" id="UP000252669">
    <property type="component" value="Unassembled WGS sequence"/>
</dbReference>
<feature type="transmembrane region" description="Helical" evidence="1">
    <location>
        <begin position="36"/>
        <end position="58"/>
    </location>
</feature>
<organism evidence="2 3">
    <name type="scientific">Aliarcobacter vitoriensis</name>
    <dbReference type="NCBI Taxonomy" id="2011099"/>
    <lineage>
        <taxon>Bacteria</taxon>
        <taxon>Pseudomonadati</taxon>
        <taxon>Campylobacterota</taxon>
        <taxon>Epsilonproteobacteria</taxon>
        <taxon>Campylobacterales</taxon>
        <taxon>Arcobacteraceae</taxon>
        <taxon>Aliarcobacter</taxon>
    </lineage>
</organism>
<dbReference type="OrthoDB" id="6199500at2"/>
<reference evidence="2 3" key="1">
    <citation type="submission" date="2017-10" db="EMBL/GenBank/DDBJ databases">
        <title>Genomics of the genus Arcobacter.</title>
        <authorList>
            <person name="Perez-Cataluna A."/>
            <person name="Figueras M.J."/>
        </authorList>
    </citation>
    <scope>NUCLEOTIDE SEQUENCE [LARGE SCALE GENOMIC DNA]</scope>
    <source>
        <strain evidence="2 3">CECT 9230</strain>
    </source>
</reference>
<keyword evidence="1" id="KW-0812">Transmembrane</keyword>